<dbReference type="PROSITE" id="PS51385">
    <property type="entry name" value="YJEF_N"/>
    <property type="match status" value="1"/>
</dbReference>
<comment type="caution">
    <text evidence="22">The sequence shown here is derived from an EMBL/GenBank/DDBJ whole genome shotgun (WGS) entry which is preliminary data.</text>
</comment>
<dbReference type="PIRSF" id="PIRSF017184">
    <property type="entry name" value="Nnr"/>
    <property type="match status" value="1"/>
</dbReference>
<dbReference type="InterPro" id="IPR029056">
    <property type="entry name" value="Ribokinase-like"/>
</dbReference>
<evidence type="ECO:0000256" key="10">
    <source>
        <dbReference type="ARBA" id="ARBA00023027"/>
    </source>
</evidence>
<evidence type="ECO:0000256" key="13">
    <source>
        <dbReference type="ARBA" id="ARBA00023268"/>
    </source>
</evidence>
<evidence type="ECO:0000259" key="20">
    <source>
        <dbReference type="PROSITE" id="PS51383"/>
    </source>
</evidence>
<evidence type="ECO:0000256" key="16">
    <source>
        <dbReference type="ARBA" id="ARBA00049209"/>
    </source>
</evidence>
<evidence type="ECO:0000256" key="3">
    <source>
        <dbReference type="ARBA" id="ARBA00006001"/>
    </source>
</evidence>
<evidence type="ECO:0000256" key="7">
    <source>
        <dbReference type="ARBA" id="ARBA00022840"/>
    </source>
</evidence>
<dbReference type="EC" id="4.2.1.136" evidence="19"/>
<proteinExistence type="inferred from homology"/>
<comment type="catalytic activity">
    <reaction evidence="1 18 19">
        <text>(6R)-NADHX = (6S)-NADHX</text>
        <dbReference type="Rhea" id="RHEA:32215"/>
        <dbReference type="ChEBI" id="CHEBI:64074"/>
        <dbReference type="ChEBI" id="CHEBI:64075"/>
        <dbReference type="EC" id="5.1.99.6"/>
    </reaction>
</comment>
<comment type="catalytic activity">
    <reaction evidence="15 17 19">
        <text>(6S)-NADHX + ADP = AMP + phosphate + NADH + H(+)</text>
        <dbReference type="Rhea" id="RHEA:32223"/>
        <dbReference type="ChEBI" id="CHEBI:15378"/>
        <dbReference type="ChEBI" id="CHEBI:43474"/>
        <dbReference type="ChEBI" id="CHEBI:57945"/>
        <dbReference type="ChEBI" id="CHEBI:64074"/>
        <dbReference type="ChEBI" id="CHEBI:456215"/>
        <dbReference type="ChEBI" id="CHEBI:456216"/>
        <dbReference type="EC" id="4.2.1.136"/>
    </reaction>
</comment>
<organism evidence="22 23">
    <name type="scientific">Thalassorhabdus alkalitolerans</name>
    <dbReference type="NCBI Taxonomy" id="2282697"/>
    <lineage>
        <taxon>Bacteria</taxon>
        <taxon>Bacillati</taxon>
        <taxon>Bacillota</taxon>
        <taxon>Bacilli</taxon>
        <taxon>Bacillales</taxon>
        <taxon>Bacillaceae</taxon>
        <taxon>Thalassorhabdus</taxon>
    </lineage>
</organism>
<feature type="binding site" evidence="18">
    <location>
        <position position="163"/>
    </location>
    <ligand>
        <name>K(+)</name>
        <dbReference type="ChEBI" id="CHEBI:29103"/>
    </ligand>
</feature>
<dbReference type="Pfam" id="PF03853">
    <property type="entry name" value="YjeF_N"/>
    <property type="match status" value="1"/>
</dbReference>
<evidence type="ECO:0000256" key="9">
    <source>
        <dbReference type="ARBA" id="ARBA00022958"/>
    </source>
</evidence>
<dbReference type="HAMAP" id="MF_01966">
    <property type="entry name" value="NADHX_epimerase"/>
    <property type="match status" value="1"/>
</dbReference>
<feature type="binding site" evidence="17">
    <location>
        <position position="448"/>
    </location>
    <ligand>
        <name>AMP</name>
        <dbReference type="ChEBI" id="CHEBI:456215"/>
    </ligand>
</feature>
<dbReference type="InterPro" id="IPR030677">
    <property type="entry name" value="Nnr"/>
</dbReference>
<dbReference type="PANTHER" id="PTHR12592">
    <property type="entry name" value="ATP-DEPENDENT (S)-NAD(P)H-HYDRATE DEHYDRATASE FAMILY MEMBER"/>
    <property type="match status" value="1"/>
</dbReference>
<dbReference type="PROSITE" id="PS51383">
    <property type="entry name" value="YJEF_C_3"/>
    <property type="match status" value="1"/>
</dbReference>
<evidence type="ECO:0000256" key="5">
    <source>
        <dbReference type="ARBA" id="ARBA00022723"/>
    </source>
</evidence>
<accession>A0ABW0YTX7</accession>
<dbReference type="RefSeq" id="WP_385942593.1">
    <property type="nucleotide sequence ID" value="NZ_JBHSOZ010000009.1"/>
</dbReference>
<evidence type="ECO:0000256" key="15">
    <source>
        <dbReference type="ARBA" id="ARBA00048238"/>
    </source>
</evidence>
<keyword evidence="8 17" id="KW-0521">NADP</keyword>
<dbReference type="PANTHER" id="PTHR12592:SF0">
    <property type="entry name" value="ATP-DEPENDENT (S)-NAD(P)H-HYDRATE DEHYDRATASE"/>
    <property type="match status" value="1"/>
</dbReference>
<dbReference type="InterPro" id="IPR036652">
    <property type="entry name" value="YjeF_N_dom_sf"/>
</dbReference>
<evidence type="ECO:0000256" key="11">
    <source>
        <dbReference type="ARBA" id="ARBA00023235"/>
    </source>
</evidence>
<comment type="similarity">
    <text evidence="18">Belongs to the NnrE/AIBP family.</text>
</comment>
<evidence type="ECO:0000256" key="1">
    <source>
        <dbReference type="ARBA" id="ARBA00000013"/>
    </source>
</evidence>
<keyword evidence="13" id="KW-0511">Multifunctional enzyme</keyword>
<dbReference type="Gene3D" id="3.40.1190.20">
    <property type="match status" value="1"/>
</dbReference>
<feature type="binding site" evidence="18">
    <location>
        <position position="58"/>
    </location>
    <ligand>
        <name>K(+)</name>
        <dbReference type="ChEBI" id="CHEBI:29103"/>
    </ligand>
</feature>
<dbReference type="PROSITE" id="PS01050">
    <property type="entry name" value="YJEF_C_2"/>
    <property type="match status" value="1"/>
</dbReference>
<evidence type="ECO:0000256" key="2">
    <source>
        <dbReference type="ARBA" id="ARBA00000909"/>
    </source>
</evidence>
<comment type="similarity">
    <text evidence="3 19">In the N-terminal section; belongs to the NnrE/AIBP family.</text>
</comment>
<feature type="binding site" evidence="18">
    <location>
        <begin position="131"/>
        <end position="137"/>
    </location>
    <ligand>
        <name>(6S)-NADPHX</name>
        <dbReference type="ChEBI" id="CHEBI:64076"/>
    </ligand>
</feature>
<comment type="catalytic activity">
    <reaction evidence="16 17 19">
        <text>(6S)-NADPHX + ADP = AMP + phosphate + NADPH + H(+)</text>
        <dbReference type="Rhea" id="RHEA:32235"/>
        <dbReference type="ChEBI" id="CHEBI:15378"/>
        <dbReference type="ChEBI" id="CHEBI:43474"/>
        <dbReference type="ChEBI" id="CHEBI:57783"/>
        <dbReference type="ChEBI" id="CHEBI:64076"/>
        <dbReference type="ChEBI" id="CHEBI:456215"/>
        <dbReference type="ChEBI" id="CHEBI:456216"/>
        <dbReference type="EC" id="4.2.1.136"/>
    </reaction>
</comment>
<keyword evidence="11 18" id="KW-0413">Isomerase</keyword>
<evidence type="ECO:0000256" key="19">
    <source>
        <dbReference type="PIRNR" id="PIRNR017184"/>
    </source>
</evidence>
<dbReference type="CDD" id="cd01171">
    <property type="entry name" value="YXKO-related"/>
    <property type="match status" value="1"/>
</dbReference>
<dbReference type="NCBIfam" id="TIGR00196">
    <property type="entry name" value="yjeF_cterm"/>
    <property type="match status" value="1"/>
</dbReference>
<feature type="binding site" evidence="17">
    <location>
        <position position="382"/>
    </location>
    <ligand>
        <name>(6S)-NADPHX</name>
        <dbReference type="ChEBI" id="CHEBI:64076"/>
    </ligand>
</feature>
<feature type="domain" description="YjeF C-terminal" evidence="20">
    <location>
        <begin position="227"/>
        <end position="509"/>
    </location>
</feature>
<evidence type="ECO:0000256" key="6">
    <source>
        <dbReference type="ARBA" id="ARBA00022741"/>
    </source>
</evidence>
<evidence type="ECO:0000256" key="4">
    <source>
        <dbReference type="ARBA" id="ARBA00009524"/>
    </source>
</evidence>
<comment type="cofactor">
    <cofactor evidence="17">
        <name>Mg(2+)</name>
        <dbReference type="ChEBI" id="CHEBI:18420"/>
    </cofactor>
</comment>
<comment type="similarity">
    <text evidence="17">Belongs to the NnrD/CARKD family.</text>
</comment>
<evidence type="ECO:0000256" key="17">
    <source>
        <dbReference type="HAMAP-Rule" id="MF_01965"/>
    </source>
</evidence>
<evidence type="ECO:0000256" key="12">
    <source>
        <dbReference type="ARBA" id="ARBA00023239"/>
    </source>
</evidence>
<dbReference type="InterPro" id="IPR004443">
    <property type="entry name" value="YjeF_N_dom"/>
</dbReference>
<feature type="domain" description="YjeF N-terminal" evidence="21">
    <location>
        <begin position="9"/>
        <end position="217"/>
    </location>
</feature>
<feature type="binding site" evidence="18">
    <location>
        <position position="127"/>
    </location>
    <ligand>
        <name>K(+)</name>
        <dbReference type="ChEBI" id="CHEBI:29103"/>
    </ligand>
</feature>
<feature type="binding site" evidence="17">
    <location>
        <begin position="419"/>
        <end position="423"/>
    </location>
    <ligand>
        <name>AMP</name>
        <dbReference type="ChEBI" id="CHEBI:456215"/>
    </ligand>
</feature>
<dbReference type="SUPFAM" id="SSF53613">
    <property type="entry name" value="Ribokinase-like"/>
    <property type="match status" value="1"/>
</dbReference>
<comment type="similarity">
    <text evidence="4 19">In the C-terminal section; belongs to the NnrD/CARKD family.</text>
</comment>
<evidence type="ECO:0000256" key="18">
    <source>
        <dbReference type="HAMAP-Rule" id="MF_01966"/>
    </source>
</evidence>
<keyword evidence="7 17" id="KW-0067">ATP-binding</keyword>
<dbReference type="Proteomes" id="UP001596142">
    <property type="component" value="Unassembled WGS sequence"/>
</dbReference>
<keyword evidence="9 18" id="KW-0630">Potassium</keyword>
<protein>
    <recommendedName>
        <fullName evidence="19">Bifunctional NAD(P)H-hydrate repair enzyme</fullName>
    </recommendedName>
    <alternativeName>
        <fullName evidence="19">Nicotinamide nucleotide repair protein</fullName>
    </alternativeName>
    <domain>
        <recommendedName>
            <fullName evidence="19">ADP-dependent (S)-NAD(P)H-hydrate dehydratase</fullName>
            <ecNumber evidence="19">4.2.1.136</ecNumber>
        </recommendedName>
        <alternativeName>
            <fullName evidence="19">ADP-dependent NAD(P)HX dehydratase</fullName>
        </alternativeName>
    </domain>
    <domain>
        <recommendedName>
            <fullName evidence="19">NAD(P)H-hydrate epimerase</fullName>
            <ecNumber evidence="19">5.1.99.6</ecNumber>
        </recommendedName>
    </domain>
</protein>
<sequence length="512" mass="54634">MQVVTGEEMGRIDRFTIEEIGLKEEVLMESAGRAAANKIMESISPSDNVGILIGTGNNGGDGFVIARCLLDAGFKVDVWLIPPESKVKGAALYHLNVFKNSGYTFADYSSFKSDEKEVPGQWDVIVDTLLGTGVQGSLREPYHAIVQSINQSSCKVISVDIPSGVPANKGEVEGEAVKASVTFILQSPKLSAFLAPADEYYGKWECVDIGLPIRAYHAVKPDRYLWSREQVSASFPARNKHTHKGSYGKGLLAGGSIHMTGAPVLAATSALRSGAGLLTTAVPEEALSTVASQVAESTFLPLPSKEGEVSEEVGTLDLSLSNYDGVAAGPGLGRNEGTRTFVQKLLNEVKGPLVLDADALFVLKELGEEWRKRDFPLILTPHPGELAHLTGLSPAEVNRQRFSISRSFAAQHGCYLILKGPHTIVTTPEGRQYVNDSGNPSLAKGGTGDVLTGMILSFVMSHSAIQEALSNAVFLHGKAADMLVDDVSSPHSVVAGDVVQQLPLTFRSILHS</sequence>
<feature type="binding site" evidence="17">
    <location>
        <position position="331"/>
    </location>
    <ligand>
        <name>(6S)-NADPHX</name>
        <dbReference type="ChEBI" id="CHEBI:64076"/>
    </ligand>
</feature>
<keyword evidence="5 18" id="KW-0479">Metal-binding</keyword>
<name>A0ABW0YTX7_9BACI</name>
<evidence type="ECO:0000259" key="21">
    <source>
        <dbReference type="PROSITE" id="PS51385"/>
    </source>
</evidence>
<feature type="binding site" evidence="18">
    <location>
        <position position="142"/>
    </location>
    <ligand>
        <name>(6S)-NADPHX</name>
        <dbReference type="ChEBI" id="CHEBI:64076"/>
    </ligand>
</feature>
<comment type="cofactor">
    <cofactor evidence="18 19">
        <name>K(+)</name>
        <dbReference type="ChEBI" id="CHEBI:29103"/>
    </cofactor>
    <text evidence="18 19">Binds 1 potassium ion per subunit.</text>
</comment>
<feature type="binding site" evidence="18">
    <location>
        <position position="160"/>
    </location>
    <ligand>
        <name>(6S)-NADPHX</name>
        <dbReference type="ChEBI" id="CHEBI:64076"/>
    </ligand>
</feature>
<keyword evidence="10 17" id="KW-0520">NAD</keyword>
<dbReference type="Gene3D" id="3.40.50.10260">
    <property type="entry name" value="YjeF N-terminal domain"/>
    <property type="match status" value="1"/>
</dbReference>
<dbReference type="Pfam" id="PF01256">
    <property type="entry name" value="Carb_kinase"/>
    <property type="match status" value="1"/>
</dbReference>
<comment type="function">
    <text evidence="14 19">Bifunctional enzyme that catalyzes the epimerization of the S- and R-forms of NAD(P)HX and the dehydration of the S-form of NAD(P)HX at the expense of ADP, which is converted to AMP. This allows the repair of both epimers of NAD(P)HX, a damaged form of NAD(P)H that is a result of enzymatic or heat-dependent hydration.</text>
</comment>
<gene>
    <name evidence="17" type="primary">nnrD</name>
    <name evidence="18" type="synonym">nnrE</name>
    <name evidence="22" type="ORF">ACFPU1_14950</name>
</gene>
<evidence type="ECO:0000256" key="14">
    <source>
        <dbReference type="ARBA" id="ARBA00025153"/>
    </source>
</evidence>
<dbReference type="SUPFAM" id="SSF64153">
    <property type="entry name" value="YjeF N-terminal domain-like"/>
    <property type="match status" value="1"/>
</dbReference>
<comment type="function">
    <text evidence="17">Catalyzes the dehydration of the S-form of NAD(P)HX at the expense of ADP, which is converted to AMP. Together with NAD(P)HX epimerase, which catalyzes the epimerization of the S- and R-forms, the enzyme allows the repair of both epimers of NAD(P)HX, a damaged form of NAD(P)H that is a result of enzymatic or heat-dependent hydration.</text>
</comment>
<comment type="catalytic activity">
    <reaction evidence="2 18 19">
        <text>(6R)-NADPHX = (6S)-NADPHX</text>
        <dbReference type="Rhea" id="RHEA:32227"/>
        <dbReference type="ChEBI" id="CHEBI:64076"/>
        <dbReference type="ChEBI" id="CHEBI:64077"/>
        <dbReference type="EC" id="5.1.99.6"/>
    </reaction>
</comment>
<dbReference type="HAMAP" id="MF_01965">
    <property type="entry name" value="NADHX_dehydratase"/>
    <property type="match status" value="1"/>
</dbReference>
<keyword evidence="6 17" id="KW-0547">Nucleotide-binding</keyword>
<dbReference type="NCBIfam" id="TIGR00197">
    <property type="entry name" value="yjeF_nterm"/>
    <property type="match status" value="1"/>
</dbReference>
<keyword evidence="23" id="KW-1185">Reference proteome</keyword>
<dbReference type="EC" id="5.1.99.6" evidence="19"/>
<keyword evidence="12 17" id="KW-0456">Lyase</keyword>
<evidence type="ECO:0000256" key="8">
    <source>
        <dbReference type="ARBA" id="ARBA00022857"/>
    </source>
</evidence>
<reference evidence="23" key="1">
    <citation type="journal article" date="2019" name="Int. J. Syst. Evol. Microbiol.">
        <title>The Global Catalogue of Microorganisms (GCM) 10K type strain sequencing project: providing services to taxonomists for standard genome sequencing and annotation.</title>
        <authorList>
            <consortium name="The Broad Institute Genomics Platform"/>
            <consortium name="The Broad Institute Genome Sequencing Center for Infectious Disease"/>
            <person name="Wu L."/>
            <person name="Ma J."/>
        </authorList>
    </citation>
    <scope>NUCLEOTIDE SEQUENCE [LARGE SCALE GENOMIC DNA]</scope>
    <source>
        <strain evidence="23">CECT 7184</strain>
    </source>
</reference>
<dbReference type="EMBL" id="JBHSOZ010000009">
    <property type="protein sequence ID" value="MFC5714058.1"/>
    <property type="molecule type" value="Genomic_DNA"/>
</dbReference>
<evidence type="ECO:0000313" key="23">
    <source>
        <dbReference type="Proteomes" id="UP001596142"/>
    </source>
</evidence>
<dbReference type="InterPro" id="IPR000631">
    <property type="entry name" value="CARKD"/>
</dbReference>
<feature type="binding site" evidence="17">
    <location>
        <position position="449"/>
    </location>
    <ligand>
        <name>(6S)-NADPHX</name>
        <dbReference type="ChEBI" id="CHEBI:64076"/>
    </ligand>
</feature>
<feature type="binding site" evidence="17">
    <location>
        <position position="262"/>
    </location>
    <ligand>
        <name>(6S)-NADPHX</name>
        <dbReference type="ChEBI" id="CHEBI:64076"/>
    </ligand>
</feature>
<evidence type="ECO:0000313" key="22">
    <source>
        <dbReference type="EMBL" id="MFC5714058.1"/>
    </source>
</evidence>
<dbReference type="InterPro" id="IPR017953">
    <property type="entry name" value="Carbohydrate_kinase_pred_CS"/>
</dbReference>
<comment type="function">
    <text evidence="18">Catalyzes the epimerization of the S- and R-forms of NAD(P)HX, a damaged form of NAD(P)H that is a result of enzymatic or heat-dependent hydration. This is a prerequisite for the S-specific NAD(P)H-hydrate dehydratase to allow the repair of both epimers of NAD(P)HX.</text>
</comment>
<feature type="binding site" evidence="18">
    <location>
        <begin position="57"/>
        <end position="61"/>
    </location>
    <ligand>
        <name>(6S)-NADPHX</name>
        <dbReference type="ChEBI" id="CHEBI:64076"/>
    </ligand>
</feature>
<comment type="subunit">
    <text evidence="17">Homotetramer.</text>
</comment>